<organism evidence="2 3">
    <name type="scientific">Limnospira platensis NIES-46</name>
    <dbReference type="NCBI Taxonomy" id="1236695"/>
    <lineage>
        <taxon>Bacteria</taxon>
        <taxon>Bacillati</taxon>
        <taxon>Cyanobacteriota</taxon>
        <taxon>Cyanophyceae</taxon>
        <taxon>Oscillatoriophycideae</taxon>
        <taxon>Oscillatoriales</taxon>
        <taxon>Sirenicapillariaceae</taxon>
        <taxon>Limnospira</taxon>
    </lineage>
</organism>
<name>A0A5M3T217_LIMPL</name>
<dbReference type="Proteomes" id="UP000326169">
    <property type="component" value="Unassembled WGS sequence"/>
</dbReference>
<accession>A0A5M3T217</accession>
<dbReference type="Pfam" id="PF15919">
    <property type="entry name" value="HicB_lk_antitox"/>
    <property type="match status" value="1"/>
</dbReference>
<reference evidence="2 3" key="1">
    <citation type="journal article" date="2019" name="J Genomics">
        <title>The Draft Genome of a Hydrogen-producing Cyanobacterium, Arthrospira platensis NIES-46.</title>
        <authorList>
            <person name="Suzuki S."/>
            <person name="Yamaguchi H."/>
            <person name="Kawachi M."/>
        </authorList>
    </citation>
    <scope>NUCLEOTIDE SEQUENCE [LARGE SCALE GENOMIC DNA]</scope>
    <source>
        <strain evidence="2 3">NIES-46</strain>
    </source>
</reference>
<dbReference type="InterPro" id="IPR051404">
    <property type="entry name" value="TA_system_antitoxin"/>
</dbReference>
<dbReference type="PANTHER" id="PTHR34504">
    <property type="entry name" value="ANTITOXIN HICB"/>
    <property type="match status" value="1"/>
</dbReference>
<protein>
    <recommendedName>
        <fullName evidence="1">HicB-like antitoxin of toxin-antitoxin system domain-containing protein</fullName>
    </recommendedName>
</protein>
<feature type="domain" description="HicB-like antitoxin of toxin-antitoxin system" evidence="1">
    <location>
        <begin position="16"/>
        <end position="76"/>
    </location>
</feature>
<evidence type="ECO:0000313" key="2">
    <source>
        <dbReference type="EMBL" id="GCE92475.1"/>
    </source>
</evidence>
<dbReference type="InterPro" id="IPR035069">
    <property type="entry name" value="TTHA1013/TTHA0281-like"/>
</dbReference>
<keyword evidence="3" id="KW-1185">Reference proteome</keyword>
<evidence type="ECO:0000259" key="1">
    <source>
        <dbReference type="Pfam" id="PF15919"/>
    </source>
</evidence>
<proteinExistence type="predicted"/>
<dbReference type="InterPro" id="IPR031807">
    <property type="entry name" value="HicB-like"/>
</dbReference>
<dbReference type="EMBL" id="BIMW01000018">
    <property type="protein sequence ID" value="GCE92475.1"/>
    <property type="molecule type" value="Genomic_DNA"/>
</dbReference>
<dbReference type="Gene3D" id="3.30.160.250">
    <property type="match status" value="1"/>
</dbReference>
<dbReference type="PANTHER" id="PTHR34504:SF4">
    <property type="entry name" value="ANTITOXIN HICB"/>
    <property type="match status" value="1"/>
</dbReference>
<gene>
    <name evidence="2" type="ORF">NIES46_05150</name>
</gene>
<evidence type="ECO:0000313" key="3">
    <source>
        <dbReference type="Proteomes" id="UP000326169"/>
    </source>
</evidence>
<dbReference type="SUPFAM" id="SSF143100">
    <property type="entry name" value="TTHA1013/TTHA0281-like"/>
    <property type="match status" value="1"/>
</dbReference>
<comment type="caution">
    <text evidence="2">The sequence shown here is derived from an EMBL/GenBank/DDBJ whole genome shotgun (WGS) entry which is preliminary data.</text>
</comment>
<sequence length="84" mass="9569">MNVKSMSTSEQKIYNYTVIFEKESEGGYHAFCPVLKGCHSQGDDFEEALVNITEAMELYIDSLLEDKEPIPEENLIIKPVQIAR</sequence>